<evidence type="ECO:0000313" key="1">
    <source>
        <dbReference type="EMBL" id="MBP1971190.1"/>
    </source>
</evidence>
<evidence type="ECO:0000313" key="2">
    <source>
        <dbReference type="Proteomes" id="UP001519345"/>
    </source>
</evidence>
<reference evidence="1 2" key="1">
    <citation type="submission" date="2021-03" db="EMBL/GenBank/DDBJ databases">
        <title>Genomic Encyclopedia of Type Strains, Phase IV (KMG-IV): sequencing the most valuable type-strain genomes for metagenomic binning, comparative biology and taxonomic classification.</title>
        <authorList>
            <person name="Goeker M."/>
        </authorList>
    </citation>
    <scope>NUCLEOTIDE SEQUENCE [LARGE SCALE GENOMIC DNA]</scope>
    <source>
        <strain evidence="1 2">DSM 25609</strain>
    </source>
</reference>
<accession>A0ABS4IJV2</accession>
<protein>
    <submittedName>
        <fullName evidence="1">Spore coat-associated protein N</fullName>
    </submittedName>
</protein>
<dbReference type="Pfam" id="PF12389">
    <property type="entry name" value="Peptidase_M73"/>
    <property type="match status" value="1"/>
</dbReference>
<sequence>MGIKRKLGMGIGSAVLGLALVGGGTFAYFSDTAEQTNSFASGTLDLSVDPEVNVQLENIKPGDWTNESFELENDGTLPIKYVDLQTEYSVTRDGESVVGTLEDAYAESLTVQFLKNSGGDKDHTIIYETSLKDLRDMNPEDLATEIDVEWELVWPFPPVYLPYEVEHTGLAAGDTADFDVKFVFEETGEDQNVLQNLDLDLTWTFEGFQEDGEEL</sequence>
<gene>
    <name evidence="1" type="ORF">J2Z83_003329</name>
</gene>
<dbReference type="EMBL" id="JAGGKX010000022">
    <property type="protein sequence ID" value="MBP1971190.1"/>
    <property type="molecule type" value="Genomic_DNA"/>
</dbReference>
<dbReference type="Proteomes" id="UP001519345">
    <property type="component" value="Unassembled WGS sequence"/>
</dbReference>
<name>A0ABS4IJV2_9BACI</name>
<dbReference type="RefSeq" id="WP_209464259.1">
    <property type="nucleotide sequence ID" value="NZ_CP110224.1"/>
</dbReference>
<dbReference type="InterPro" id="IPR023833">
    <property type="entry name" value="Signal_pept_SipW-depend-type"/>
</dbReference>
<proteinExistence type="predicted"/>
<organism evidence="1 2">
    <name type="scientific">Virgibacillus natechei</name>
    <dbReference type="NCBI Taxonomy" id="1216297"/>
    <lineage>
        <taxon>Bacteria</taxon>
        <taxon>Bacillati</taxon>
        <taxon>Bacillota</taxon>
        <taxon>Bacilli</taxon>
        <taxon>Bacillales</taxon>
        <taxon>Bacillaceae</taxon>
        <taxon>Virgibacillus</taxon>
    </lineage>
</organism>
<keyword evidence="2" id="KW-1185">Reference proteome</keyword>
<dbReference type="NCBIfam" id="TIGR04088">
    <property type="entry name" value="cognate_SipW"/>
    <property type="match status" value="1"/>
</dbReference>
<comment type="caution">
    <text evidence="1">The sequence shown here is derived from an EMBL/GenBank/DDBJ whole genome shotgun (WGS) entry which is preliminary data.</text>
</comment>
<dbReference type="InterPro" id="IPR022121">
    <property type="entry name" value="Peptidase_M73_camelysin"/>
</dbReference>